<keyword evidence="4 6" id="KW-1133">Transmembrane helix</keyword>
<dbReference type="EMBL" id="BMHQ01000006">
    <property type="protein sequence ID" value="GGE17444.1"/>
    <property type="molecule type" value="Genomic_DNA"/>
</dbReference>
<reference evidence="7" key="2">
    <citation type="submission" date="2020-09" db="EMBL/GenBank/DDBJ databases">
        <authorList>
            <person name="Sun Q."/>
            <person name="Zhou Y."/>
        </authorList>
    </citation>
    <scope>NUCLEOTIDE SEQUENCE</scope>
    <source>
        <strain evidence="7">CGMCC 1.15179</strain>
    </source>
</reference>
<evidence type="ECO:0000313" key="8">
    <source>
        <dbReference type="Proteomes" id="UP000625210"/>
    </source>
</evidence>
<evidence type="ECO:0000256" key="5">
    <source>
        <dbReference type="ARBA" id="ARBA00023136"/>
    </source>
</evidence>
<feature type="transmembrane region" description="Helical" evidence="6">
    <location>
        <begin position="291"/>
        <end position="311"/>
    </location>
</feature>
<comment type="caution">
    <text evidence="7">The sequence shown here is derived from an EMBL/GenBank/DDBJ whole genome shotgun (WGS) entry which is preliminary data.</text>
</comment>
<dbReference type="Proteomes" id="UP000625210">
    <property type="component" value="Unassembled WGS sequence"/>
</dbReference>
<name>A0A8J2VHR0_9BACL</name>
<sequence>MIRRETAEILLRAIIVAITILALYWGLIWIFPFIYPFFIGWLIAMIAEPAVRFLERRLRLPRWLGVTLSLLVLVGSFLTLLIFLTSQIVVELTNLAEYLPSAIDKVNQYIVQLLTQDNREISLIIHHIQDYMKNNPEQKTEIINSIRDNVGVITNKGTQLITDIISGIGSFLRDLPYYATVLIFIILAAFFIGVDWPLIKKRFTHILPKRIQTTGGLVIRDLKRALMGFIRAQLTLISITTLVVWVGLMILGVDYALTLAIIIGIVDLLPYLGVGAVLVPWSLYLLLTGKVQLGVSIGVLYLVLIVIRQFLEPKLVATNIGLNPLVTLIALFVGLKLFGFFGLILGPVAVVILMALHRAHVFVDSWKYIKGETAGGRG</sequence>
<accession>A0A8J2VHR0</accession>
<reference evidence="7" key="1">
    <citation type="journal article" date="2014" name="Int. J. Syst. Evol. Microbiol.">
        <title>Complete genome sequence of Corynebacterium casei LMG S-19264T (=DSM 44701T), isolated from a smear-ripened cheese.</title>
        <authorList>
            <consortium name="US DOE Joint Genome Institute (JGI-PGF)"/>
            <person name="Walter F."/>
            <person name="Albersmeier A."/>
            <person name="Kalinowski J."/>
            <person name="Ruckert C."/>
        </authorList>
    </citation>
    <scope>NUCLEOTIDE SEQUENCE</scope>
    <source>
        <strain evidence="7">CGMCC 1.15179</strain>
    </source>
</reference>
<organism evidence="7 8">
    <name type="scientific">Marinithermofilum abyssi</name>
    <dbReference type="NCBI Taxonomy" id="1571185"/>
    <lineage>
        <taxon>Bacteria</taxon>
        <taxon>Bacillati</taxon>
        <taxon>Bacillota</taxon>
        <taxon>Bacilli</taxon>
        <taxon>Bacillales</taxon>
        <taxon>Thermoactinomycetaceae</taxon>
        <taxon>Marinithermofilum</taxon>
    </lineage>
</organism>
<feature type="transmembrane region" description="Helical" evidence="6">
    <location>
        <begin position="177"/>
        <end position="199"/>
    </location>
</feature>
<dbReference type="InterPro" id="IPR014227">
    <property type="entry name" value="YtvI-like"/>
</dbReference>
<keyword evidence="8" id="KW-1185">Reference proteome</keyword>
<evidence type="ECO:0000256" key="3">
    <source>
        <dbReference type="ARBA" id="ARBA00022692"/>
    </source>
</evidence>
<comment type="similarity">
    <text evidence="2">Belongs to the autoinducer-2 exporter (AI-2E) (TC 2.A.86) family.</text>
</comment>
<dbReference type="RefSeq" id="WP_188647650.1">
    <property type="nucleotide sequence ID" value="NZ_BMHQ01000006.1"/>
</dbReference>
<feature type="transmembrane region" description="Helical" evidence="6">
    <location>
        <begin position="63"/>
        <end position="90"/>
    </location>
</feature>
<feature type="transmembrane region" description="Helical" evidence="6">
    <location>
        <begin position="257"/>
        <end position="279"/>
    </location>
</feature>
<dbReference type="PANTHER" id="PTHR21716:SF68">
    <property type="entry name" value="TRANSPORT PROTEIN YTVI-RELATED"/>
    <property type="match status" value="1"/>
</dbReference>
<dbReference type="InterPro" id="IPR002549">
    <property type="entry name" value="AI-2E-like"/>
</dbReference>
<feature type="transmembrane region" description="Helical" evidence="6">
    <location>
        <begin position="229"/>
        <end position="251"/>
    </location>
</feature>
<evidence type="ECO:0000256" key="4">
    <source>
        <dbReference type="ARBA" id="ARBA00022989"/>
    </source>
</evidence>
<dbReference type="NCBIfam" id="TIGR02872">
    <property type="entry name" value="spore_ytvI"/>
    <property type="match status" value="1"/>
</dbReference>
<keyword evidence="5 6" id="KW-0472">Membrane</keyword>
<dbReference type="GO" id="GO:0016020">
    <property type="term" value="C:membrane"/>
    <property type="evidence" value="ECO:0007669"/>
    <property type="project" value="UniProtKB-SubCell"/>
</dbReference>
<dbReference type="Pfam" id="PF01594">
    <property type="entry name" value="AI-2E_transport"/>
    <property type="match status" value="1"/>
</dbReference>
<gene>
    <name evidence="7" type="ORF">GCM10011571_18940</name>
</gene>
<evidence type="ECO:0000256" key="1">
    <source>
        <dbReference type="ARBA" id="ARBA00004141"/>
    </source>
</evidence>
<feature type="transmembrane region" description="Helical" evidence="6">
    <location>
        <begin position="9"/>
        <end position="27"/>
    </location>
</feature>
<feature type="transmembrane region" description="Helical" evidence="6">
    <location>
        <begin position="33"/>
        <end position="51"/>
    </location>
</feature>
<evidence type="ECO:0000256" key="6">
    <source>
        <dbReference type="SAM" id="Phobius"/>
    </source>
</evidence>
<comment type="subcellular location">
    <subcellularLocation>
        <location evidence="1">Membrane</location>
        <topology evidence="1">Multi-pass membrane protein</topology>
    </subcellularLocation>
</comment>
<dbReference type="PANTHER" id="PTHR21716">
    <property type="entry name" value="TRANSMEMBRANE PROTEIN"/>
    <property type="match status" value="1"/>
</dbReference>
<proteinExistence type="inferred from homology"/>
<dbReference type="GO" id="GO:0055085">
    <property type="term" value="P:transmembrane transport"/>
    <property type="evidence" value="ECO:0007669"/>
    <property type="project" value="TreeGrafter"/>
</dbReference>
<evidence type="ECO:0000256" key="2">
    <source>
        <dbReference type="ARBA" id="ARBA00009773"/>
    </source>
</evidence>
<evidence type="ECO:0000313" key="7">
    <source>
        <dbReference type="EMBL" id="GGE17444.1"/>
    </source>
</evidence>
<protein>
    <submittedName>
        <fullName evidence="7">Sporulation integral membrane protein YtvI</fullName>
    </submittedName>
</protein>
<dbReference type="AlphaFoldDB" id="A0A8J2VHR0"/>
<feature type="transmembrane region" description="Helical" evidence="6">
    <location>
        <begin position="331"/>
        <end position="356"/>
    </location>
</feature>
<keyword evidence="3 6" id="KW-0812">Transmembrane</keyword>